<dbReference type="SUPFAM" id="SSF161098">
    <property type="entry name" value="MetI-like"/>
    <property type="match status" value="2"/>
</dbReference>
<dbReference type="CDD" id="cd06261">
    <property type="entry name" value="TM_PBP2"/>
    <property type="match status" value="2"/>
</dbReference>
<dbReference type="InterPro" id="IPR035906">
    <property type="entry name" value="MetI-like_sf"/>
</dbReference>
<feature type="domain" description="ABC transmembrane type-1" evidence="9">
    <location>
        <begin position="74"/>
        <end position="280"/>
    </location>
</feature>
<dbReference type="Gene3D" id="1.10.3720.10">
    <property type="entry name" value="MetI-like"/>
    <property type="match status" value="2"/>
</dbReference>
<feature type="domain" description="ABC transmembrane type-1" evidence="9">
    <location>
        <begin position="397"/>
        <end position="586"/>
    </location>
</feature>
<keyword evidence="7 8" id="KW-0472">Membrane</keyword>
<name>A0A1C4ZNR4_MICVI</name>
<feature type="transmembrane region" description="Helical" evidence="8">
    <location>
        <begin position="434"/>
        <end position="457"/>
    </location>
</feature>
<dbReference type="PANTHER" id="PTHR42929:SF5">
    <property type="entry name" value="ABC TRANSPORTER PERMEASE PROTEIN"/>
    <property type="match status" value="1"/>
</dbReference>
<dbReference type="AlphaFoldDB" id="A0A1C4ZNR4"/>
<dbReference type="Pfam" id="PF00528">
    <property type="entry name" value="BPD_transp_1"/>
    <property type="match status" value="2"/>
</dbReference>
<comment type="similarity">
    <text evidence="2">Belongs to the binding-protein-dependent transport system permease family. CysTW subfamily.</text>
</comment>
<evidence type="ECO:0000256" key="3">
    <source>
        <dbReference type="ARBA" id="ARBA00022448"/>
    </source>
</evidence>
<feature type="transmembrane region" description="Helical" evidence="8">
    <location>
        <begin position="514"/>
        <end position="535"/>
    </location>
</feature>
<feature type="transmembrane region" description="Helical" evidence="8">
    <location>
        <begin position="69"/>
        <end position="93"/>
    </location>
</feature>
<dbReference type="OrthoDB" id="6496035at2"/>
<evidence type="ECO:0000256" key="8">
    <source>
        <dbReference type="RuleBase" id="RU363032"/>
    </source>
</evidence>
<feature type="transmembrane region" description="Helical" evidence="8">
    <location>
        <begin position="262"/>
        <end position="280"/>
    </location>
</feature>
<dbReference type="EMBL" id="LT607411">
    <property type="protein sequence ID" value="SCF34446.1"/>
    <property type="molecule type" value="Genomic_DNA"/>
</dbReference>
<gene>
    <name evidence="10" type="ORF">GA0074695_5850</name>
</gene>
<comment type="subcellular location">
    <subcellularLocation>
        <location evidence="1 8">Cell membrane</location>
        <topology evidence="1 8">Multi-pass membrane protein</topology>
    </subcellularLocation>
</comment>
<keyword evidence="3 8" id="KW-0813">Transport</keyword>
<feature type="transmembrane region" description="Helical" evidence="8">
    <location>
        <begin position="463"/>
        <end position="483"/>
    </location>
</feature>
<feature type="transmembrane region" description="Helical" evidence="8">
    <location>
        <begin position="160"/>
        <end position="182"/>
    </location>
</feature>
<feature type="transmembrane region" description="Helical" evidence="8">
    <location>
        <begin position="398"/>
        <end position="422"/>
    </location>
</feature>
<sequence>MSTPTVRARRSTIRRPTWMPDAVLWLALPALIALVALFVAPLSRLVVDSLVTDSGMSLSRYTDLLHDGLFIPVMQRTIKIALLVTVVAAAIGYPLAYAATRLPKYLAAVVLASVSLPFFTSTLVRSYAWRALLADNGVVNNWLIKLGIFSEPHQLVFNDVGIVIGMSQVLLPMMTLPIYAAMSGIDRKLTDAARSMGASPFSAWRTVFFPQSVNGLMAGASLVFISSLGFYTTPALLGGPAVPMIAQRIDVQINTQNQYGPTAAQATVLLIGVVILMVLLRRPLGLTSPQTLGGGTSRAVSGRLSNAVAAVTDLVANRLAGGLLGRAGRLVGEGISHVRHVLLGVIALFGIVILVGPQIVVLMLAFNSSNFLIFPPTGYSTRWFEEYFTDEFWLSSTYLSLTVAVAAAALATVLGVLCAFAVARTRLRKAGVLFYLLSMAPLVMPPIIYAVALFFLFARGGLLGTPTALVLAYTILGLPYVMITSQAVIRNIDPLYEHAAASLGANAARRARDILLPLILPAAISSLLFAFVMAFDDLVLGVFLGSAQTVTLQVRMYQNIQFEVSPKVAAVGVLMTFAMLFVGFLMMITTRLRGDRGKRG</sequence>
<evidence type="ECO:0000256" key="1">
    <source>
        <dbReference type="ARBA" id="ARBA00004651"/>
    </source>
</evidence>
<evidence type="ECO:0000256" key="2">
    <source>
        <dbReference type="ARBA" id="ARBA00007069"/>
    </source>
</evidence>
<dbReference type="RefSeq" id="WP_157744665.1">
    <property type="nucleotide sequence ID" value="NZ_LT607411.1"/>
</dbReference>
<proteinExistence type="inferred from homology"/>
<reference evidence="11" key="1">
    <citation type="submission" date="2016-06" db="EMBL/GenBank/DDBJ databases">
        <authorList>
            <person name="Varghese N."/>
            <person name="Submissions Spin"/>
        </authorList>
    </citation>
    <scope>NUCLEOTIDE SEQUENCE [LARGE SCALE GENOMIC DNA]</scope>
    <source>
        <strain evidence="11">DSM 43909</strain>
    </source>
</reference>
<dbReference type="GO" id="GO:0055085">
    <property type="term" value="P:transmembrane transport"/>
    <property type="evidence" value="ECO:0007669"/>
    <property type="project" value="InterPro"/>
</dbReference>
<keyword evidence="6 8" id="KW-1133">Transmembrane helix</keyword>
<dbReference type="PROSITE" id="PS50928">
    <property type="entry name" value="ABC_TM1"/>
    <property type="match status" value="2"/>
</dbReference>
<evidence type="ECO:0000259" key="9">
    <source>
        <dbReference type="PROSITE" id="PS50928"/>
    </source>
</evidence>
<keyword evidence="11" id="KW-1185">Reference proteome</keyword>
<dbReference type="Proteomes" id="UP000198242">
    <property type="component" value="Chromosome I"/>
</dbReference>
<protein>
    <submittedName>
        <fullName evidence="10">Putative spermidine/putrescine transport system permease protein</fullName>
    </submittedName>
</protein>
<keyword evidence="4" id="KW-1003">Cell membrane</keyword>
<evidence type="ECO:0000256" key="6">
    <source>
        <dbReference type="ARBA" id="ARBA00022989"/>
    </source>
</evidence>
<feature type="transmembrane region" description="Helical" evidence="8">
    <location>
        <begin position="568"/>
        <end position="589"/>
    </location>
</feature>
<evidence type="ECO:0000313" key="11">
    <source>
        <dbReference type="Proteomes" id="UP000198242"/>
    </source>
</evidence>
<keyword evidence="5 8" id="KW-0812">Transmembrane</keyword>
<accession>A0A1C4ZNR4</accession>
<feature type="transmembrane region" description="Helical" evidence="8">
    <location>
        <begin position="341"/>
        <end position="366"/>
    </location>
</feature>
<dbReference type="PANTHER" id="PTHR42929">
    <property type="entry name" value="INNER MEMBRANE ABC TRANSPORTER PERMEASE PROTEIN YDCU-RELATED-RELATED"/>
    <property type="match status" value="1"/>
</dbReference>
<feature type="transmembrane region" description="Helical" evidence="8">
    <location>
        <begin position="105"/>
        <end position="124"/>
    </location>
</feature>
<evidence type="ECO:0000256" key="7">
    <source>
        <dbReference type="ARBA" id="ARBA00023136"/>
    </source>
</evidence>
<dbReference type="InterPro" id="IPR000515">
    <property type="entry name" value="MetI-like"/>
</dbReference>
<evidence type="ECO:0000313" key="10">
    <source>
        <dbReference type="EMBL" id="SCF34446.1"/>
    </source>
</evidence>
<organism evidence="10 11">
    <name type="scientific">Micromonospora viridifaciens</name>
    <dbReference type="NCBI Taxonomy" id="1881"/>
    <lineage>
        <taxon>Bacteria</taxon>
        <taxon>Bacillati</taxon>
        <taxon>Actinomycetota</taxon>
        <taxon>Actinomycetes</taxon>
        <taxon>Micromonosporales</taxon>
        <taxon>Micromonosporaceae</taxon>
        <taxon>Micromonospora</taxon>
    </lineage>
</organism>
<dbReference type="GO" id="GO:0005886">
    <property type="term" value="C:plasma membrane"/>
    <property type="evidence" value="ECO:0007669"/>
    <property type="project" value="UniProtKB-SubCell"/>
</dbReference>
<evidence type="ECO:0000256" key="4">
    <source>
        <dbReference type="ARBA" id="ARBA00022475"/>
    </source>
</evidence>
<evidence type="ECO:0000256" key="5">
    <source>
        <dbReference type="ARBA" id="ARBA00022692"/>
    </source>
</evidence>